<accession>A0ABR3QDR6</accession>
<organism evidence="2 3">
    <name type="scientific">Vanrija albida</name>
    <dbReference type="NCBI Taxonomy" id="181172"/>
    <lineage>
        <taxon>Eukaryota</taxon>
        <taxon>Fungi</taxon>
        <taxon>Dikarya</taxon>
        <taxon>Basidiomycota</taxon>
        <taxon>Agaricomycotina</taxon>
        <taxon>Tremellomycetes</taxon>
        <taxon>Trichosporonales</taxon>
        <taxon>Trichosporonaceae</taxon>
        <taxon>Vanrija</taxon>
    </lineage>
</organism>
<dbReference type="Proteomes" id="UP001565368">
    <property type="component" value="Unassembled WGS sequence"/>
</dbReference>
<feature type="compositionally biased region" description="Polar residues" evidence="1">
    <location>
        <begin position="395"/>
        <end position="411"/>
    </location>
</feature>
<dbReference type="GeneID" id="95981322"/>
<comment type="caution">
    <text evidence="2">The sequence shown here is derived from an EMBL/GenBank/DDBJ whole genome shotgun (WGS) entry which is preliminary data.</text>
</comment>
<name>A0ABR3QDR6_9TREE</name>
<feature type="region of interest" description="Disordered" evidence="1">
    <location>
        <begin position="335"/>
        <end position="445"/>
    </location>
</feature>
<evidence type="ECO:0000313" key="3">
    <source>
        <dbReference type="Proteomes" id="UP001565368"/>
    </source>
</evidence>
<evidence type="ECO:0000256" key="1">
    <source>
        <dbReference type="SAM" id="MobiDB-lite"/>
    </source>
</evidence>
<sequence>MTAASTSKGKQREEDKPTQLGLLDLPGDILSQIAGYLPLPDVIQFLSLHSAIHELTRSHLTPLRPVIRDALRRGPPYPTALEVLPSISHLLAADDGALFLDVLVRAPPKWIIERFELGRWRDHVWREAFDRRFLPSWKRYKLPEDSWRAAFLRTLGRIDHRSVGCAHHESWTRFLTLRRNGSAAINRIYTRTFNPVEIYDELKHQSNLDDFPTTMRVVVHLQDVRIIAVGVVSDKPSYYTNPNAHLLLHPPLLRQAPGVGPEVYRPFDMVSEAAPKKAVASAAVPIPSAPAAQPAMAPLSRSWSETPKYDVYGQRIHYPSDNSSILSTLSSWIPRRRSSTDVDPETDRTLTLDGTRLTTVRSRDEDRRRWSFSRGGRSSLASPPGAMLSALMQPEASSSRPNGASPVSPTTVLPALPEDHPPAPAPAAPALPPERPPSHPPRRLPYSVLAYPTPAYSHELYPNYTPAHQTHILVPSTDRPIPGQEPAFDSVPMVRDLRSDHEDRSDDADGALWSNGEAVWPDGEGRAEWVSRSSTRRRWVGPVILLAQLFPSSRKEALPVGVARDAPVEGPNPEFGPQGKYMSLGWEDLDALFPWVELRGSGAFHDVRRAGMGFETAQS</sequence>
<protein>
    <recommendedName>
        <fullName evidence="4">F-box domain-containing protein</fullName>
    </recommendedName>
</protein>
<feature type="compositionally biased region" description="Pro residues" evidence="1">
    <location>
        <begin position="422"/>
        <end position="439"/>
    </location>
</feature>
<dbReference type="RefSeq" id="XP_069212477.1">
    <property type="nucleotide sequence ID" value="XM_069348933.1"/>
</dbReference>
<evidence type="ECO:0000313" key="2">
    <source>
        <dbReference type="EMBL" id="KAL1412533.1"/>
    </source>
</evidence>
<keyword evidence="3" id="KW-1185">Reference proteome</keyword>
<gene>
    <name evidence="2" type="ORF">Q8F55_000279</name>
</gene>
<reference evidence="2 3" key="1">
    <citation type="submission" date="2023-08" db="EMBL/GenBank/DDBJ databases">
        <title>Annotated Genome Sequence of Vanrija albida AlHP1.</title>
        <authorList>
            <person name="Herzog R."/>
        </authorList>
    </citation>
    <scope>NUCLEOTIDE SEQUENCE [LARGE SCALE GENOMIC DNA]</scope>
    <source>
        <strain evidence="2 3">AlHP1</strain>
    </source>
</reference>
<proteinExistence type="predicted"/>
<dbReference type="EMBL" id="JBBXJM010000001">
    <property type="protein sequence ID" value="KAL1412533.1"/>
    <property type="molecule type" value="Genomic_DNA"/>
</dbReference>
<evidence type="ECO:0008006" key="4">
    <source>
        <dbReference type="Google" id="ProtNLM"/>
    </source>
</evidence>